<evidence type="ECO:0000313" key="3">
    <source>
        <dbReference type="Proteomes" id="UP001583280"/>
    </source>
</evidence>
<name>A0ABR3YQ74_9PEZI</name>
<protein>
    <recommendedName>
        <fullName evidence="1">Thioredoxin-like fold domain-containing protein</fullName>
    </recommendedName>
</protein>
<dbReference type="InterPro" id="IPR012336">
    <property type="entry name" value="Thioredoxin-like_fold"/>
</dbReference>
<sequence length="343" mass="37231">MASNATPTSTTTAATAATASCADQTLSEPSALQARPELRSTTAEAATISSISKPGYGPSWMTAPQFIIRLFTKFPLATFEANALPCNTVDVSDDVATLFVFAEDRDRLSYNPTCLRWQAYLRFAHLSYTSIPSTNHASPTGSLPFLLPAASRVAIPCTDPRSLALPMPHAVPVASSRSTMYMALLDTSLRPAWLHALYIAPENTALLTRLYITPTSASRVVQAASLRTLRRAAETEVHMSVRVAASHSAVLRPDTLYADARVALAALEAELALSESGWFLSAVEPTVFDAAVFSYVHLLLDESLVWGDDTLPCAVASFMGLVAHRDRVLNEYWPREERRALKN</sequence>
<organism evidence="2 3">
    <name type="scientific">Ceratocystis pirilliformis</name>
    <dbReference type="NCBI Taxonomy" id="259994"/>
    <lineage>
        <taxon>Eukaryota</taxon>
        <taxon>Fungi</taxon>
        <taxon>Dikarya</taxon>
        <taxon>Ascomycota</taxon>
        <taxon>Pezizomycotina</taxon>
        <taxon>Sordariomycetes</taxon>
        <taxon>Hypocreomycetidae</taxon>
        <taxon>Microascales</taxon>
        <taxon>Ceratocystidaceae</taxon>
        <taxon>Ceratocystis</taxon>
    </lineage>
</organism>
<dbReference type="PANTHER" id="PTHR12289:SF44">
    <property type="entry name" value="OUTER MEMBRANE PROTEIN (SAM35), PUTATIVE (AFU_ORTHOLOGUE AFUA_1G13180)-RELATED"/>
    <property type="match status" value="1"/>
</dbReference>
<dbReference type="Proteomes" id="UP001583280">
    <property type="component" value="Unassembled WGS sequence"/>
</dbReference>
<proteinExistence type="predicted"/>
<reference evidence="2 3" key="1">
    <citation type="journal article" date="2024" name="IMA Fungus">
        <title>IMA Genome - F19 : A genome assembly and annotation guide to empower mycologists, including annotated draft genome sequences of Ceratocystis pirilliformis, Diaporthe australafricana, Fusarium ophioides, Paecilomyces lecythidis, and Sporothrix stenoceras.</title>
        <authorList>
            <person name="Aylward J."/>
            <person name="Wilson A.M."/>
            <person name="Visagie C.M."/>
            <person name="Spraker J."/>
            <person name="Barnes I."/>
            <person name="Buitendag C."/>
            <person name="Ceriani C."/>
            <person name="Del Mar Angel L."/>
            <person name="du Plessis D."/>
            <person name="Fuchs T."/>
            <person name="Gasser K."/>
            <person name="Kramer D."/>
            <person name="Li W."/>
            <person name="Munsamy K."/>
            <person name="Piso A."/>
            <person name="Price J.L."/>
            <person name="Sonnekus B."/>
            <person name="Thomas C."/>
            <person name="van der Nest A."/>
            <person name="van Dijk A."/>
            <person name="van Heerden A."/>
            <person name="van Vuuren N."/>
            <person name="Yilmaz N."/>
            <person name="Duong T.A."/>
            <person name="van der Merwe N.A."/>
            <person name="Wingfield M.J."/>
            <person name="Wingfield B.D."/>
        </authorList>
    </citation>
    <scope>NUCLEOTIDE SEQUENCE [LARGE SCALE GENOMIC DNA]</scope>
    <source>
        <strain evidence="2 3">CMW 12675</strain>
    </source>
</reference>
<keyword evidence="3" id="KW-1185">Reference proteome</keyword>
<evidence type="ECO:0000313" key="2">
    <source>
        <dbReference type="EMBL" id="KAL1890496.1"/>
    </source>
</evidence>
<dbReference type="InterPro" id="IPR050931">
    <property type="entry name" value="Mito_Protein_Transport_Metaxin"/>
</dbReference>
<evidence type="ECO:0000259" key="1">
    <source>
        <dbReference type="Pfam" id="PF17172"/>
    </source>
</evidence>
<comment type="caution">
    <text evidence="2">The sequence shown here is derived from an EMBL/GenBank/DDBJ whole genome shotgun (WGS) entry which is preliminary data.</text>
</comment>
<accession>A0ABR3YQ74</accession>
<dbReference type="EMBL" id="JAWDJO010000181">
    <property type="protein sequence ID" value="KAL1890496.1"/>
    <property type="molecule type" value="Genomic_DNA"/>
</dbReference>
<feature type="domain" description="Thioredoxin-like fold" evidence="1">
    <location>
        <begin position="112"/>
        <end position="203"/>
    </location>
</feature>
<dbReference type="Pfam" id="PF17172">
    <property type="entry name" value="GST_N_4"/>
    <property type="match status" value="1"/>
</dbReference>
<gene>
    <name evidence="2" type="ORF">Cpir12675_005359</name>
</gene>
<dbReference type="PANTHER" id="PTHR12289">
    <property type="entry name" value="METAXIN RELATED"/>
    <property type="match status" value="1"/>
</dbReference>